<dbReference type="Proteomes" id="UP001217089">
    <property type="component" value="Unassembled WGS sequence"/>
</dbReference>
<reference evidence="1 2" key="1">
    <citation type="submission" date="2022-12" db="EMBL/GenBank/DDBJ databases">
        <title>Chromosome-level genome of Tegillarca granosa.</title>
        <authorList>
            <person name="Kim J."/>
        </authorList>
    </citation>
    <scope>NUCLEOTIDE SEQUENCE [LARGE SCALE GENOMIC DNA]</scope>
    <source>
        <strain evidence="1">Teg-2019</strain>
        <tissue evidence="1">Adductor muscle</tissue>
    </source>
</reference>
<dbReference type="EMBL" id="JARBDR010000921">
    <property type="protein sequence ID" value="KAJ8298900.1"/>
    <property type="molecule type" value="Genomic_DNA"/>
</dbReference>
<sequence>MYDFNIHTLVDNSGLSILYQTTSIKYVIEKINLNDLSVQSHKTLGNLGTSIRPLLICNKLYVIPVTANLQELTITKAFDLNNFKNRQNYVIKMSHFKLSLHSWIHYNPSSEEIFVGHPTQNSKILKVLKCEYPYPPSNTIDLSRIESTFLWSLVPSEHNHKLHILHKLNSFFSLIDPKPLHYISSMLMKCPPKTCHDSHKKNKSYCRMKSLIISLKIYSNYRQIKFLNKPRKRLHVYFKLQKLLEQQKLSTISSQISSLEHSTKSSFLQLKKQISSFRSSIGTYFHTLAQYDQSTASSDMNLIYSLLDRFQKKSATLSGTVQQKLKVILRVAFASKLAHIGDLIAKVVIAATAFLNPFDTIADASGNILELLAAIDALTKALVDVTRLAKLAVHIQDLAKLMATLGNQIKENGKKYTAIKAMVTAGKKHAITDEAINKYKDKFLKEYDNYQPYYSKSKITKFGALLESITEDLCEILFSGDTSSSNLIQLGFAAKGDCFQTKLDVKYLIALYEDMYDHQESLIDAFASVVRATVAKHNAKNIKTIANRVTQDQVNMNQFYLKLFSLEMFVNSEIHKMIIVHDACNLIEYKNGAKMPRFCKLAIGNPRGIIFNQLIAARFEKDMCADDQISHHVKIPAMVHPLNKKLPAGVIDLNALYSGKMFYFQVPSKTWLVENHWIQSNDANEKLVLKKIELYLPFLQKEKNSSPVSVHVAFKLAGDNKMVPKGTIYDFDIPMEYHFRYKQSDKSCANTLKPYTPYTVLGCRNKYKPPPICVTSAGTKTKSPFLPSVFSNFLVQAYIKGDILRPRPKNIFYLRADVTLCVVRPGLIQTHRKKRIDNGSVSNSDKYGNTSFVLDKTNKKILTSGGSTTNDKSSGDGGFSNATIKERALNNDDTLLLREQRDTKCCFESKQIYDIRSRSCQSCSKGYKPNLYGYYCEKIVA</sequence>
<accession>A0ABQ9E616</accession>
<evidence type="ECO:0000313" key="1">
    <source>
        <dbReference type="EMBL" id="KAJ8298900.1"/>
    </source>
</evidence>
<comment type="caution">
    <text evidence="1">The sequence shown here is derived from an EMBL/GenBank/DDBJ whole genome shotgun (WGS) entry which is preliminary data.</text>
</comment>
<evidence type="ECO:0000313" key="2">
    <source>
        <dbReference type="Proteomes" id="UP001217089"/>
    </source>
</evidence>
<proteinExistence type="predicted"/>
<keyword evidence="2" id="KW-1185">Reference proteome</keyword>
<name>A0ABQ9E616_TEGGR</name>
<gene>
    <name evidence="1" type="ORF">KUTeg_022960</name>
</gene>
<protein>
    <submittedName>
        <fullName evidence="1">Uncharacterized protein</fullName>
    </submittedName>
</protein>
<organism evidence="1 2">
    <name type="scientific">Tegillarca granosa</name>
    <name type="common">Malaysian cockle</name>
    <name type="synonym">Anadara granosa</name>
    <dbReference type="NCBI Taxonomy" id="220873"/>
    <lineage>
        <taxon>Eukaryota</taxon>
        <taxon>Metazoa</taxon>
        <taxon>Spiralia</taxon>
        <taxon>Lophotrochozoa</taxon>
        <taxon>Mollusca</taxon>
        <taxon>Bivalvia</taxon>
        <taxon>Autobranchia</taxon>
        <taxon>Pteriomorphia</taxon>
        <taxon>Arcoida</taxon>
        <taxon>Arcoidea</taxon>
        <taxon>Arcidae</taxon>
        <taxon>Tegillarca</taxon>
    </lineage>
</organism>